<evidence type="ECO:0000259" key="1">
    <source>
        <dbReference type="Pfam" id="PF05299"/>
    </source>
</evidence>
<sequence>MFRFVLFLALTCGGAAVKAQEQPTFHYVVSFPKPAMHQYHVELRTNGWNRDTLQLKMPAWMPGYYQLMNYANNVLGITAQDEKGQNIPIAKTDDNSWVLSGIRQKAIILNYDVKTDRQFVANSYVDSTHAYLIPGNTFLYVDGFLHLPVSVEVEPYPGWPNIVTGLDNVDREPDKYFARDFDILYDCPFLIGNLESLRSFKVRGVEHRFIGYAMGDFDRQDFMDKLAKVVAVGVDIIGDIPYRQYTFIGIGPGRGGIEHLNNTTVSFDGSNLRTAAGMNQTLNFLAHEYFHHYNVKRIRPMELGPFNYDAGSPTNLLWVSEGLTVYYEYLIVKRAGLVDEAGLFADFAQNIRAVENNPGRHFQSLVQASYSTWKDGPFGTQGDAVGKTISYYDKGPVVGMLLDFAIRNATRNEKSLDDVMRFLYRYYYQQQQRGFTDAEFRQACETIAGAPLTELFEYVHTTKELDYDTYLGYAGLKLDIRERQGKKEVEISRLPQPDSLQTAILKSWLGD</sequence>
<gene>
    <name evidence="3" type="ORF">GCM10007390_21810</name>
</gene>
<dbReference type="Pfam" id="PF05299">
    <property type="entry name" value="Peptidase_M61"/>
    <property type="match status" value="1"/>
</dbReference>
<dbReference type="InterPro" id="IPR007963">
    <property type="entry name" value="Peptidase_M61_catalytic"/>
</dbReference>
<comment type="caution">
    <text evidence="3">The sequence shown here is derived from an EMBL/GenBank/DDBJ whole genome shotgun (WGS) entry which is preliminary data.</text>
</comment>
<protein>
    <submittedName>
        <fullName evidence="3">Peptidase M61</fullName>
    </submittedName>
</protein>
<dbReference type="Gene3D" id="1.10.390.10">
    <property type="entry name" value="Neutral Protease Domain 2"/>
    <property type="match status" value="1"/>
</dbReference>
<organism evidence="3 4">
    <name type="scientific">Persicitalea jodogahamensis</name>
    <dbReference type="NCBI Taxonomy" id="402147"/>
    <lineage>
        <taxon>Bacteria</taxon>
        <taxon>Pseudomonadati</taxon>
        <taxon>Bacteroidota</taxon>
        <taxon>Cytophagia</taxon>
        <taxon>Cytophagales</taxon>
        <taxon>Spirosomataceae</taxon>
        <taxon>Persicitalea</taxon>
    </lineage>
</organism>
<dbReference type="PIRSF" id="PIRSF016493">
    <property type="entry name" value="Glycyl_aminpptds"/>
    <property type="match status" value="1"/>
</dbReference>
<dbReference type="InterPro" id="IPR024191">
    <property type="entry name" value="Peptidase_M61"/>
</dbReference>
<dbReference type="SUPFAM" id="SSF55486">
    <property type="entry name" value="Metalloproteases ('zincins'), catalytic domain"/>
    <property type="match status" value="1"/>
</dbReference>
<name>A0A8J3D3U9_9BACT</name>
<evidence type="ECO:0000313" key="4">
    <source>
        <dbReference type="Proteomes" id="UP000598271"/>
    </source>
</evidence>
<evidence type="ECO:0000313" key="3">
    <source>
        <dbReference type="EMBL" id="GHB68130.1"/>
    </source>
</evidence>
<dbReference type="Gene3D" id="2.60.40.3650">
    <property type="match status" value="1"/>
</dbReference>
<dbReference type="InterPro" id="IPR040756">
    <property type="entry name" value="Peptidase_M61_N"/>
</dbReference>
<feature type="domain" description="Peptidase M61 N-terminal" evidence="2">
    <location>
        <begin position="26"/>
        <end position="193"/>
    </location>
</feature>
<accession>A0A8J3D3U9</accession>
<dbReference type="AlphaFoldDB" id="A0A8J3D3U9"/>
<evidence type="ECO:0000259" key="2">
    <source>
        <dbReference type="Pfam" id="PF17899"/>
    </source>
</evidence>
<proteinExistence type="predicted"/>
<dbReference type="InterPro" id="IPR027268">
    <property type="entry name" value="Peptidase_M4/M1_CTD_sf"/>
</dbReference>
<dbReference type="Pfam" id="PF17899">
    <property type="entry name" value="Peptidase_M61_N"/>
    <property type="match status" value="1"/>
</dbReference>
<dbReference type="EMBL" id="BMXF01000002">
    <property type="protein sequence ID" value="GHB68130.1"/>
    <property type="molecule type" value="Genomic_DNA"/>
</dbReference>
<keyword evidence="4" id="KW-1185">Reference proteome</keyword>
<feature type="domain" description="Peptidase M61 catalytic" evidence="1">
    <location>
        <begin position="281"/>
        <end position="398"/>
    </location>
</feature>
<reference evidence="3 4" key="1">
    <citation type="journal article" date="2014" name="Int. J. Syst. Evol. Microbiol.">
        <title>Complete genome sequence of Corynebacterium casei LMG S-19264T (=DSM 44701T), isolated from a smear-ripened cheese.</title>
        <authorList>
            <consortium name="US DOE Joint Genome Institute (JGI-PGF)"/>
            <person name="Walter F."/>
            <person name="Albersmeier A."/>
            <person name="Kalinowski J."/>
            <person name="Ruckert C."/>
        </authorList>
    </citation>
    <scope>NUCLEOTIDE SEQUENCE [LARGE SCALE GENOMIC DNA]</scope>
    <source>
        <strain evidence="3 4">KCTC 12866</strain>
    </source>
</reference>
<dbReference type="Proteomes" id="UP000598271">
    <property type="component" value="Unassembled WGS sequence"/>
</dbReference>